<dbReference type="AlphaFoldDB" id="A0A1R3G5B9"/>
<name>A0A1R3G5B9_9ROSI</name>
<protein>
    <submittedName>
        <fullName evidence="3">Uncharacterized protein</fullName>
    </submittedName>
</protein>
<dbReference type="EMBL" id="AWUE01023585">
    <property type="protein sequence ID" value="OMO53283.1"/>
    <property type="molecule type" value="Genomic_DNA"/>
</dbReference>
<organism evidence="3 4">
    <name type="scientific">Corchorus olitorius</name>
    <dbReference type="NCBI Taxonomy" id="93759"/>
    <lineage>
        <taxon>Eukaryota</taxon>
        <taxon>Viridiplantae</taxon>
        <taxon>Streptophyta</taxon>
        <taxon>Embryophyta</taxon>
        <taxon>Tracheophyta</taxon>
        <taxon>Spermatophyta</taxon>
        <taxon>Magnoliopsida</taxon>
        <taxon>eudicotyledons</taxon>
        <taxon>Gunneridae</taxon>
        <taxon>Pentapetalae</taxon>
        <taxon>rosids</taxon>
        <taxon>malvids</taxon>
        <taxon>Malvales</taxon>
        <taxon>Malvaceae</taxon>
        <taxon>Grewioideae</taxon>
        <taxon>Apeibeae</taxon>
        <taxon>Corchorus</taxon>
    </lineage>
</organism>
<gene>
    <name evidence="3" type="ORF">COLO4_36788</name>
</gene>
<feature type="signal peptide" evidence="2">
    <location>
        <begin position="1"/>
        <end position="19"/>
    </location>
</feature>
<dbReference type="Proteomes" id="UP000187203">
    <property type="component" value="Unassembled WGS sequence"/>
</dbReference>
<comment type="caution">
    <text evidence="3">The sequence shown here is derived from an EMBL/GenBank/DDBJ whole genome shotgun (WGS) entry which is preliminary data.</text>
</comment>
<sequence>MVNFILLKILQVIEPLLFSFTPYPSPPANKARSTSAAAPCEPDGTKTRSPQSQPLVSLHSLAMRSAFNQNAIVCCRTCNRNHFVLTSNHVIAESVHKKIFERMQAMNPNVDLTRANIGNHLQKLMILIPTNQLILLNK</sequence>
<feature type="region of interest" description="Disordered" evidence="1">
    <location>
        <begin position="29"/>
        <end position="53"/>
    </location>
</feature>
<accession>A0A1R3G5B9</accession>
<evidence type="ECO:0000256" key="2">
    <source>
        <dbReference type="SAM" id="SignalP"/>
    </source>
</evidence>
<feature type="chain" id="PRO_5012955273" evidence="2">
    <location>
        <begin position="20"/>
        <end position="138"/>
    </location>
</feature>
<evidence type="ECO:0000313" key="3">
    <source>
        <dbReference type="EMBL" id="OMO53283.1"/>
    </source>
</evidence>
<reference evidence="4" key="1">
    <citation type="submission" date="2013-09" db="EMBL/GenBank/DDBJ databases">
        <title>Corchorus olitorius genome sequencing.</title>
        <authorList>
            <person name="Alam M."/>
            <person name="Haque M.S."/>
            <person name="Islam M.S."/>
            <person name="Emdad E.M."/>
            <person name="Islam M.M."/>
            <person name="Ahmed B."/>
            <person name="Halim A."/>
            <person name="Hossen Q.M.M."/>
            <person name="Hossain M.Z."/>
            <person name="Ahmed R."/>
            <person name="Khan M.M."/>
            <person name="Islam R."/>
            <person name="Rashid M.M."/>
            <person name="Khan S.A."/>
            <person name="Rahman M.S."/>
            <person name="Alam M."/>
            <person name="Yahiya A.S."/>
            <person name="Khan M.S."/>
            <person name="Azam M.S."/>
            <person name="Haque T."/>
            <person name="Lashkar M.Z.H."/>
            <person name="Akhand A.I."/>
            <person name="Morshed G."/>
            <person name="Roy S."/>
            <person name="Uddin K.S."/>
            <person name="Rabeya T."/>
            <person name="Hossain A.S."/>
            <person name="Chowdhury A."/>
            <person name="Snigdha A.R."/>
            <person name="Mortoza M.S."/>
            <person name="Matin S.A."/>
            <person name="Hoque S.M.E."/>
            <person name="Islam M.K."/>
            <person name="Roy D.K."/>
            <person name="Haider R."/>
            <person name="Moosa M.M."/>
            <person name="Elias S.M."/>
            <person name="Hasan A.M."/>
            <person name="Jahan S."/>
            <person name="Shafiuddin M."/>
            <person name="Mahmood N."/>
            <person name="Shommy N.S."/>
        </authorList>
    </citation>
    <scope>NUCLEOTIDE SEQUENCE [LARGE SCALE GENOMIC DNA]</scope>
    <source>
        <strain evidence="4">cv. O-4</strain>
    </source>
</reference>
<keyword evidence="2" id="KW-0732">Signal</keyword>
<keyword evidence="4" id="KW-1185">Reference proteome</keyword>
<evidence type="ECO:0000313" key="4">
    <source>
        <dbReference type="Proteomes" id="UP000187203"/>
    </source>
</evidence>
<proteinExistence type="predicted"/>
<evidence type="ECO:0000256" key="1">
    <source>
        <dbReference type="SAM" id="MobiDB-lite"/>
    </source>
</evidence>